<feature type="region of interest" description="Disordered" evidence="1">
    <location>
        <begin position="87"/>
        <end position="144"/>
    </location>
</feature>
<organism evidence="2 3">
    <name type="scientific">Thamnocephalis sphaerospora</name>
    <dbReference type="NCBI Taxonomy" id="78915"/>
    <lineage>
        <taxon>Eukaryota</taxon>
        <taxon>Fungi</taxon>
        <taxon>Fungi incertae sedis</taxon>
        <taxon>Zoopagomycota</taxon>
        <taxon>Zoopagomycotina</taxon>
        <taxon>Zoopagomycetes</taxon>
        <taxon>Zoopagales</taxon>
        <taxon>Sigmoideomycetaceae</taxon>
        <taxon>Thamnocephalis</taxon>
    </lineage>
</organism>
<proteinExistence type="predicted"/>
<evidence type="ECO:0000256" key="1">
    <source>
        <dbReference type="SAM" id="MobiDB-lite"/>
    </source>
</evidence>
<reference evidence="3" key="1">
    <citation type="journal article" date="2018" name="Nat. Microbiol.">
        <title>Leveraging single-cell genomics to expand the fungal tree of life.</title>
        <authorList>
            <person name="Ahrendt S.R."/>
            <person name="Quandt C.A."/>
            <person name="Ciobanu D."/>
            <person name="Clum A."/>
            <person name="Salamov A."/>
            <person name="Andreopoulos B."/>
            <person name="Cheng J.F."/>
            <person name="Woyke T."/>
            <person name="Pelin A."/>
            <person name="Henrissat B."/>
            <person name="Reynolds N.K."/>
            <person name="Benny G.L."/>
            <person name="Smith M.E."/>
            <person name="James T.Y."/>
            <person name="Grigoriev I.V."/>
        </authorList>
    </citation>
    <scope>NUCLEOTIDE SEQUENCE [LARGE SCALE GENOMIC DNA]</scope>
    <source>
        <strain evidence="3">RSA 1356</strain>
    </source>
</reference>
<name>A0A4P9XK29_9FUNG</name>
<sequence>MGKKIKEQGSSDPDYHESLNVYRIIAEDCSNTLCKSPLDIDSFCSQTNMLSEGQCILIDEQIVRTAIKDMKNYYEYLLSQIAQSAQGNAEDVQSEQGGTDDVQPEQGDIDGVQPEQGDAEDVRSDQDDAGNVRSAPSVSLMQEERQVPVLQGNVRSCKGFKKLLKELRDFFAKMCAK</sequence>
<dbReference type="Proteomes" id="UP000271241">
    <property type="component" value="Unassembled WGS sequence"/>
</dbReference>
<gene>
    <name evidence="2" type="ORF">THASP1DRAFT_32033</name>
</gene>
<evidence type="ECO:0000313" key="2">
    <source>
        <dbReference type="EMBL" id="RKP06147.1"/>
    </source>
</evidence>
<dbReference type="EMBL" id="KZ992943">
    <property type="protein sequence ID" value="RKP06147.1"/>
    <property type="molecule type" value="Genomic_DNA"/>
</dbReference>
<accession>A0A4P9XK29</accession>
<evidence type="ECO:0000313" key="3">
    <source>
        <dbReference type="Proteomes" id="UP000271241"/>
    </source>
</evidence>
<keyword evidence="3" id="KW-1185">Reference proteome</keyword>
<protein>
    <submittedName>
        <fullName evidence="2">Uncharacterized protein</fullName>
    </submittedName>
</protein>
<dbReference type="AlphaFoldDB" id="A0A4P9XK29"/>